<evidence type="ECO:0000256" key="1">
    <source>
        <dbReference type="ARBA" id="ARBA00004651"/>
    </source>
</evidence>
<feature type="transmembrane region" description="Helical" evidence="7">
    <location>
        <begin position="191"/>
        <end position="216"/>
    </location>
</feature>
<keyword evidence="6 7" id="KW-0472">Membrane</keyword>
<evidence type="ECO:0000256" key="6">
    <source>
        <dbReference type="ARBA" id="ARBA00023136"/>
    </source>
</evidence>
<dbReference type="PROSITE" id="PS50928">
    <property type="entry name" value="ABC_TM1"/>
    <property type="match status" value="1"/>
</dbReference>
<feature type="transmembrane region" description="Helical" evidence="7">
    <location>
        <begin position="117"/>
        <end position="139"/>
    </location>
</feature>
<proteinExistence type="inferred from homology"/>
<dbReference type="InterPro" id="IPR000515">
    <property type="entry name" value="MetI-like"/>
</dbReference>
<evidence type="ECO:0000256" key="3">
    <source>
        <dbReference type="ARBA" id="ARBA00022475"/>
    </source>
</evidence>
<keyword evidence="3" id="KW-1003">Cell membrane</keyword>
<evidence type="ECO:0000313" key="10">
    <source>
        <dbReference type="Proteomes" id="UP001589818"/>
    </source>
</evidence>
<dbReference type="InterPro" id="IPR035906">
    <property type="entry name" value="MetI-like_sf"/>
</dbReference>
<feature type="transmembrane region" description="Helical" evidence="7">
    <location>
        <begin position="86"/>
        <end position="105"/>
    </location>
</feature>
<dbReference type="CDD" id="cd06261">
    <property type="entry name" value="TM_PBP2"/>
    <property type="match status" value="1"/>
</dbReference>
<evidence type="ECO:0000256" key="4">
    <source>
        <dbReference type="ARBA" id="ARBA00022692"/>
    </source>
</evidence>
<comment type="subcellular location">
    <subcellularLocation>
        <location evidence="1 7">Cell membrane</location>
        <topology evidence="1 7">Multi-pass membrane protein</topology>
    </subcellularLocation>
</comment>
<keyword evidence="2 7" id="KW-0813">Transport</keyword>
<dbReference type="PANTHER" id="PTHR43744:SF9">
    <property type="entry name" value="POLYGALACTURONAN_RHAMNOGALACTURONAN TRANSPORT SYSTEM PERMEASE PROTEIN YTCP"/>
    <property type="match status" value="1"/>
</dbReference>
<protein>
    <submittedName>
        <fullName evidence="9">Carbohydrate ABC transporter permease</fullName>
    </submittedName>
</protein>
<sequence length="302" mass="33530">MGKGKKGSHLAHSRSDKVFLFINYAILSLFTLSVLYPLIYVLSASFSSTEAIMQGKVWLLPVQPTLDGYKAVFEYKYIGIGFGNSLIYAVAGTALNVVLTILAAYPLSRPDFDGRKAFMLLFVFATMFSGGLIPSYMLVKDLSLLNTYWALIIPGGLSIWNAIMMRTYFKTTIPGEMLEAAQIDGCSDVKYLLRIVLPLSGPIIAVVALFCAVGFWNQYFSAAIYLSDKNLFPLQLIMRDILIQNEIDMSMLSNVEEVVKRNGLRELLKYALIVIASAPVLIIYPFVQKHFVKGIMIGSLKG</sequence>
<dbReference type="Pfam" id="PF00528">
    <property type="entry name" value="BPD_transp_1"/>
    <property type="match status" value="1"/>
</dbReference>
<evidence type="ECO:0000259" key="8">
    <source>
        <dbReference type="PROSITE" id="PS50928"/>
    </source>
</evidence>
<comment type="caution">
    <text evidence="9">The sequence shown here is derived from an EMBL/GenBank/DDBJ whole genome shotgun (WGS) entry which is preliminary data.</text>
</comment>
<feature type="transmembrane region" description="Helical" evidence="7">
    <location>
        <begin position="21"/>
        <end position="43"/>
    </location>
</feature>
<accession>A0ABV6JF47</accession>
<dbReference type="EMBL" id="JBHLVF010000034">
    <property type="protein sequence ID" value="MFC0393505.1"/>
    <property type="molecule type" value="Genomic_DNA"/>
</dbReference>
<evidence type="ECO:0000256" key="5">
    <source>
        <dbReference type="ARBA" id="ARBA00022989"/>
    </source>
</evidence>
<evidence type="ECO:0000256" key="2">
    <source>
        <dbReference type="ARBA" id="ARBA00022448"/>
    </source>
</evidence>
<dbReference type="Gene3D" id="1.10.3720.10">
    <property type="entry name" value="MetI-like"/>
    <property type="match status" value="1"/>
</dbReference>
<feature type="domain" description="ABC transmembrane type-1" evidence="8">
    <location>
        <begin position="82"/>
        <end position="285"/>
    </location>
</feature>
<dbReference type="PANTHER" id="PTHR43744">
    <property type="entry name" value="ABC TRANSPORTER PERMEASE PROTEIN MG189-RELATED-RELATED"/>
    <property type="match status" value="1"/>
</dbReference>
<keyword evidence="4 7" id="KW-0812">Transmembrane</keyword>
<comment type="similarity">
    <text evidence="7">Belongs to the binding-protein-dependent transport system permease family.</text>
</comment>
<dbReference type="Proteomes" id="UP001589818">
    <property type="component" value="Unassembled WGS sequence"/>
</dbReference>
<keyword evidence="10" id="KW-1185">Reference proteome</keyword>
<evidence type="ECO:0000256" key="7">
    <source>
        <dbReference type="RuleBase" id="RU363032"/>
    </source>
</evidence>
<keyword evidence="5 7" id="KW-1133">Transmembrane helix</keyword>
<organism evidence="9 10">
    <name type="scientific">Paenibacillus mendelii</name>
    <dbReference type="NCBI Taxonomy" id="206163"/>
    <lineage>
        <taxon>Bacteria</taxon>
        <taxon>Bacillati</taxon>
        <taxon>Bacillota</taxon>
        <taxon>Bacilli</taxon>
        <taxon>Bacillales</taxon>
        <taxon>Paenibacillaceae</taxon>
        <taxon>Paenibacillus</taxon>
    </lineage>
</organism>
<dbReference type="RefSeq" id="WP_204821726.1">
    <property type="nucleotide sequence ID" value="NZ_JANHOF010000008.1"/>
</dbReference>
<feature type="transmembrane region" description="Helical" evidence="7">
    <location>
        <begin position="145"/>
        <end position="163"/>
    </location>
</feature>
<evidence type="ECO:0000313" key="9">
    <source>
        <dbReference type="EMBL" id="MFC0393505.1"/>
    </source>
</evidence>
<reference evidence="9 10" key="1">
    <citation type="submission" date="2024-09" db="EMBL/GenBank/DDBJ databases">
        <authorList>
            <person name="Sun Q."/>
            <person name="Mori K."/>
        </authorList>
    </citation>
    <scope>NUCLEOTIDE SEQUENCE [LARGE SCALE GENOMIC DNA]</scope>
    <source>
        <strain evidence="9 10">CCM 4839</strain>
    </source>
</reference>
<name>A0ABV6JF47_9BACL</name>
<dbReference type="SUPFAM" id="SSF161098">
    <property type="entry name" value="MetI-like"/>
    <property type="match status" value="1"/>
</dbReference>
<feature type="transmembrane region" description="Helical" evidence="7">
    <location>
        <begin position="267"/>
        <end position="287"/>
    </location>
</feature>
<gene>
    <name evidence="9" type="ORF">ACFFJ8_19300</name>
</gene>